<proteinExistence type="predicted"/>
<dbReference type="HOGENOM" id="CLU_145423_0_0_6"/>
<sequence>MLTAEEIRSRRGIMKQTIDNAVGTLLADIGSTHGELLDVVQRVRQVVTATGGGVSESVKYGGIMFAHTAFFCGVFAYSSHVTVEFGRGYLLEDRHRMLEGGGKYRRHIKLYSVADVEAKHLADYARLAYELEPPR</sequence>
<dbReference type="AlphaFoldDB" id="S4YVL5"/>
<dbReference type="PATRIC" id="fig|1348660.3.peg.1681"/>
<gene>
    <name evidence="2" type="ORF">M621_08675</name>
</gene>
<evidence type="ECO:0000313" key="2">
    <source>
        <dbReference type="EMBL" id="AGP46933.1"/>
    </source>
</evidence>
<name>S4YVL5_SERPL</name>
<dbReference type="SUPFAM" id="SSF159888">
    <property type="entry name" value="YdhG-like"/>
    <property type="match status" value="1"/>
</dbReference>
<dbReference type="Proteomes" id="UP000014900">
    <property type="component" value="Chromosome"/>
</dbReference>
<dbReference type="eggNOG" id="COG5649">
    <property type="taxonomic scope" value="Bacteria"/>
</dbReference>
<evidence type="ECO:0000259" key="1">
    <source>
        <dbReference type="Pfam" id="PF08818"/>
    </source>
</evidence>
<reference evidence="2 3" key="1">
    <citation type="journal article" date="2013" name="Genome Announc.">
        <title>Genome Sequence of Serratia plymuthica Strain S13, an Endophyte with Germination- and Plant-Growth-Promoting Activity from the Flower of Styrian Oil Pumpkin.</title>
        <authorList>
            <person name="Muller H."/>
            <person name="Furnkranz M."/>
            <person name="Grube M."/>
            <person name="Berg G."/>
        </authorList>
    </citation>
    <scope>NUCLEOTIDE SEQUENCE [LARGE SCALE GENOMIC DNA]</scope>
    <source>
        <strain evidence="2">S13</strain>
    </source>
</reference>
<dbReference type="EMBL" id="CP006566">
    <property type="protein sequence ID" value="AGP46933.1"/>
    <property type="molecule type" value="Genomic_DNA"/>
</dbReference>
<organism evidence="2 3">
    <name type="scientific">Serratia plymuthica S13</name>
    <dbReference type="NCBI Taxonomy" id="1348660"/>
    <lineage>
        <taxon>Bacteria</taxon>
        <taxon>Pseudomonadati</taxon>
        <taxon>Pseudomonadota</taxon>
        <taxon>Gammaproteobacteria</taxon>
        <taxon>Enterobacterales</taxon>
        <taxon>Yersiniaceae</taxon>
        <taxon>Serratia</taxon>
    </lineage>
</organism>
<dbReference type="InterPro" id="IPR014922">
    <property type="entry name" value="YdhG-like"/>
</dbReference>
<accession>S4YVL5</accession>
<dbReference type="KEGG" id="sry:M621_08675"/>
<dbReference type="Pfam" id="PF08818">
    <property type="entry name" value="DUF1801"/>
    <property type="match status" value="1"/>
</dbReference>
<evidence type="ECO:0000313" key="3">
    <source>
        <dbReference type="Proteomes" id="UP000014900"/>
    </source>
</evidence>
<feature type="domain" description="YdhG-like" evidence="1">
    <location>
        <begin position="39"/>
        <end position="128"/>
    </location>
</feature>
<protein>
    <recommendedName>
        <fullName evidence="1">YdhG-like domain-containing protein</fullName>
    </recommendedName>
</protein>